<evidence type="ECO:0000313" key="2">
    <source>
        <dbReference type="EMBL" id="PSS37026.1"/>
    </source>
</evidence>
<dbReference type="Proteomes" id="UP000186601">
    <property type="component" value="Unassembled WGS sequence"/>
</dbReference>
<gene>
    <name evidence="2" type="ORF">PHLCEN_2v1131</name>
</gene>
<reference evidence="2 3" key="1">
    <citation type="submission" date="2018-02" db="EMBL/GenBank/DDBJ databases">
        <title>Genome sequence of the basidiomycete white-rot fungus Phlebia centrifuga.</title>
        <authorList>
            <person name="Granchi Z."/>
            <person name="Peng M."/>
            <person name="de Vries R.P."/>
            <person name="Hilden K."/>
            <person name="Makela M.R."/>
            <person name="Grigoriev I."/>
            <person name="Riley R."/>
        </authorList>
    </citation>
    <scope>NUCLEOTIDE SEQUENCE [LARGE SCALE GENOMIC DNA]</scope>
    <source>
        <strain evidence="2 3">FBCC195</strain>
    </source>
</reference>
<accession>A0A2R6S426</accession>
<evidence type="ECO:0000256" key="1">
    <source>
        <dbReference type="ARBA" id="ARBA00022750"/>
    </source>
</evidence>
<keyword evidence="3" id="KW-1185">Reference proteome</keyword>
<proteinExistence type="predicted"/>
<dbReference type="AlphaFoldDB" id="A0A2R6S426"/>
<dbReference type="EMBL" id="MLYV02000086">
    <property type="protein sequence ID" value="PSS37026.1"/>
    <property type="molecule type" value="Genomic_DNA"/>
</dbReference>
<dbReference type="STRING" id="98765.A0A2R6S426"/>
<keyword evidence="1" id="KW-0064">Aspartyl protease</keyword>
<sequence length="228" mass="26394">MNILRHVYINSTGHLVSSSRNKNSFKLPVTLWVYGKKVQIEALVDSGATTLFINKSIVESNNLVTYKLANPYNVKNADGTFNKSRQIDKFVQAYVEIGSHRTTHLLLITDLGDKNMMLGYTYLLKHNPEIDWQKGEWKFTRCPESCAHRTHKIDLVTEEETDELQLQQREDPWVTPLDKLEEECPENPHIDWFSTENPEDLEIAKCVAEILEMNPEVEDDDTSKWQTL</sequence>
<protein>
    <recommendedName>
        <fullName evidence="4">Polyprotein</fullName>
    </recommendedName>
</protein>
<dbReference type="CDD" id="cd00303">
    <property type="entry name" value="retropepsin_like"/>
    <property type="match status" value="1"/>
</dbReference>
<organism evidence="2 3">
    <name type="scientific">Hermanssonia centrifuga</name>
    <dbReference type="NCBI Taxonomy" id="98765"/>
    <lineage>
        <taxon>Eukaryota</taxon>
        <taxon>Fungi</taxon>
        <taxon>Dikarya</taxon>
        <taxon>Basidiomycota</taxon>
        <taxon>Agaricomycotina</taxon>
        <taxon>Agaricomycetes</taxon>
        <taxon>Polyporales</taxon>
        <taxon>Meruliaceae</taxon>
        <taxon>Hermanssonia</taxon>
    </lineage>
</organism>
<keyword evidence="1" id="KW-0645">Protease</keyword>
<dbReference type="SUPFAM" id="SSF50630">
    <property type="entry name" value="Acid proteases"/>
    <property type="match status" value="1"/>
</dbReference>
<dbReference type="OrthoDB" id="2717878at2759"/>
<dbReference type="Gene3D" id="2.40.70.10">
    <property type="entry name" value="Acid Proteases"/>
    <property type="match status" value="1"/>
</dbReference>
<dbReference type="InterPro" id="IPR021109">
    <property type="entry name" value="Peptidase_aspartic_dom_sf"/>
</dbReference>
<dbReference type="PROSITE" id="PS00141">
    <property type="entry name" value="ASP_PROTEASE"/>
    <property type="match status" value="1"/>
</dbReference>
<dbReference type="GO" id="GO:0004190">
    <property type="term" value="F:aspartic-type endopeptidase activity"/>
    <property type="evidence" value="ECO:0007669"/>
    <property type="project" value="UniProtKB-KW"/>
</dbReference>
<comment type="caution">
    <text evidence="2">The sequence shown here is derived from an EMBL/GenBank/DDBJ whole genome shotgun (WGS) entry which is preliminary data.</text>
</comment>
<dbReference type="InterPro" id="IPR001969">
    <property type="entry name" value="Aspartic_peptidase_AS"/>
</dbReference>
<feature type="non-terminal residue" evidence="2">
    <location>
        <position position="228"/>
    </location>
</feature>
<evidence type="ECO:0000313" key="3">
    <source>
        <dbReference type="Proteomes" id="UP000186601"/>
    </source>
</evidence>
<name>A0A2R6S426_9APHY</name>
<keyword evidence="1" id="KW-0378">Hydrolase</keyword>
<dbReference type="Pfam" id="PF13975">
    <property type="entry name" value="gag-asp_proteas"/>
    <property type="match status" value="1"/>
</dbReference>
<evidence type="ECO:0008006" key="4">
    <source>
        <dbReference type="Google" id="ProtNLM"/>
    </source>
</evidence>
<dbReference type="GO" id="GO:0006508">
    <property type="term" value="P:proteolysis"/>
    <property type="evidence" value="ECO:0007669"/>
    <property type="project" value="InterPro"/>
</dbReference>